<dbReference type="Proteomes" id="UP000024533">
    <property type="component" value="Unassembled WGS sequence"/>
</dbReference>
<evidence type="ECO:0000313" key="2">
    <source>
        <dbReference type="EMBL" id="KDB23780.1"/>
    </source>
</evidence>
<evidence type="ECO:0000256" key="1">
    <source>
        <dbReference type="SAM" id="MobiDB-lite"/>
    </source>
</evidence>
<keyword evidence="3" id="KW-1185">Reference proteome</keyword>
<dbReference type="EMBL" id="AOKY01000293">
    <property type="protein sequence ID" value="KDB23780.1"/>
    <property type="molecule type" value="Genomic_DNA"/>
</dbReference>
<gene>
    <name evidence="2" type="ORF">H109_04342</name>
</gene>
<dbReference type="AlphaFoldDB" id="A0A059J7H0"/>
<sequence length="101" mass="11220">MLVQFYTEVKVREARKEAERRMRQSATARARSDEQTMMNVVVDRQTDDEADAESQNRRADEGRKIEYAGSLLISSLSAGAQRAEDMILVAAAAAADAGREK</sequence>
<dbReference type="HOGENOM" id="CLU_2293698_0_0_1"/>
<comment type="caution">
    <text evidence="2">The sequence shown here is derived from an EMBL/GenBank/DDBJ whole genome shotgun (WGS) entry which is preliminary data.</text>
</comment>
<proteinExistence type="predicted"/>
<evidence type="ECO:0000313" key="3">
    <source>
        <dbReference type="Proteomes" id="UP000024533"/>
    </source>
</evidence>
<name>A0A059J7H0_TRIIM</name>
<accession>A0A059J7H0</accession>
<feature type="region of interest" description="Disordered" evidence="1">
    <location>
        <begin position="20"/>
        <end position="61"/>
    </location>
</feature>
<reference evidence="2 3" key="1">
    <citation type="submission" date="2014-02" db="EMBL/GenBank/DDBJ databases">
        <title>The Genome Sequence of Trichophyton interdigitale MR816.</title>
        <authorList>
            <consortium name="The Broad Institute Genomics Platform"/>
            <person name="Cuomo C.A."/>
            <person name="White T.C."/>
            <person name="Graser Y."/>
            <person name="Martinez-Rossi N."/>
            <person name="Heitman J."/>
            <person name="Young S.K."/>
            <person name="Zeng Q."/>
            <person name="Gargeya S."/>
            <person name="Abouelleil A."/>
            <person name="Alvarado L."/>
            <person name="Chapman S.B."/>
            <person name="Gainer-Dewar J."/>
            <person name="Goldberg J."/>
            <person name="Griggs A."/>
            <person name="Gujja S."/>
            <person name="Hansen M."/>
            <person name="Howarth C."/>
            <person name="Imamovic A."/>
            <person name="Larimer J."/>
            <person name="Martinez D."/>
            <person name="Murphy C."/>
            <person name="Pearson M.D."/>
            <person name="Persinoti G."/>
            <person name="Poon T."/>
            <person name="Priest M."/>
            <person name="Roberts A.D."/>
            <person name="Saif S."/>
            <person name="Shea T.D."/>
            <person name="Sykes S.N."/>
            <person name="Wortman J."/>
            <person name="Nusbaum C."/>
            <person name="Birren B."/>
        </authorList>
    </citation>
    <scope>NUCLEOTIDE SEQUENCE [LARGE SCALE GENOMIC DNA]</scope>
    <source>
        <strain evidence="2 3">MR816</strain>
    </source>
</reference>
<organism evidence="2 3">
    <name type="scientific">Trichophyton interdigitale (strain MR816)</name>
    <dbReference type="NCBI Taxonomy" id="1215338"/>
    <lineage>
        <taxon>Eukaryota</taxon>
        <taxon>Fungi</taxon>
        <taxon>Dikarya</taxon>
        <taxon>Ascomycota</taxon>
        <taxon>Pezizomycotina</taxon>
        <taxon>Eurotiomycetes</taxon>
        <taxon>Eurotiomycetidae</taxon>
        <taxon>Onygenales</taxon>
        <taxon>Arthrodermataceae</taxon>
        <taxon>Trichophyton</taxon>
    </lineage>
</organism>
<protein>
    <submittedName>
        <fullName evidence="2">Uncharacterized protein</fullName>
    </submittedName>
</protein>